<gene>
    <name evidence="2" type="ORF">RM779_11870</name>
</gene>
<protein>
    <submittedName>
        <fullName evidence="2">Uncharacterized protein</fullName>
    </submittedName>
</protein>
<accession>A0ABU2S2R3</accession>
<dbReference type="RefSeq" id="WP_311617639.1">
    <property type="nucleotide sequence ID" value="NZ_JAVREV010000005.1"/>
</dbReference>
<sequence>MADTGQAPEPPRGGPPRHRRPAALFFEPPAGQQEQEHFFALETITDPRELLDRATELAVAFQAAADRSMEFQALAAAQLADPKRFDALPAAAVAERAGWTEDYAVKMIEYGRELLRGPS</sequence>
<organism evidence="2 3">
    <name type="scientific">Streptomyces johnsoniae</name>
    <dbReference type="NCBI Taxonomy" id="3075532"/>
    <lineage>
        <taxon>Bacteria</taxon>
        <taxon>Bacillati</taxon>
        <taxon>Actinomycetota</taxon>
        <taxon>Actinomycetes</taxon>
        <taxon>Kitasatosporales</taxon>
        <taxon>Streptomycetaceae</taxon>
        <taxon>Streptomyces</taxon>
    </lineage>
</organism>
<dbReference type="Proteomes" id="UP001183615">
    <property type="component" value="Unassembled WGS sequence"/>
</dbReference>
<feature type="region of interest" description="Disordered" evidence="1">
    <location>
        <begin position="1"/>
        <end position="22"/>
    </location>
</feature>
<evidence type="ECO:0000313" key="2">
    <source>
        <dbReference type="EMBL" id="MDT0443288.1"/>
    </source>
</evidence>
<comment type="caution">
    <text evidence="2">The sequence shown here is derived from an EMBL/GenBank/DDBJ whole genome shotgun (WGS) entry which is preliminary data.</text>
</comment>
<dbReference type="EMBL" id="JAVREV010000005">
    <property type="protein sequence ID" value="MDT0443288.1"/>
    <property type="molecule type" value="Genomic_DNA"/>
</dbReference>
<proteinExistence type="predicted"/>
<evidence type="ECO:0000313" key="3">
    <source>
        <dbReference type="Proteomes" id="UP001183615"/>
    </source>
</evidence>
<name>A0ABU2S2R3_9ACTN</name>
<reference evidence="3" key="1">
    <citation type="submission" date="2023-07" db="EMBL/GenBank/DDBJ databases">
        <title>30 novel species of actinomycetes from the DSMZ collection.</title>
        <authorList>
            <person name="Nouioui I."/>
        </authorList>
    </citation>
    <scope>NUCLEOTIDE SEQUENCE [LARGE SCALE GENOMIC DNA]</scope>
    <source>
        <strain evidence="3">DSM 41886</strain>
    </source>
</reference>
<evidence type="ECO:0000256" key="1">
    <source>
        <dbReference type="SAM" id="MobiDB-lite"/>
    </source>
</evidence>
<keyword evidence="3" id="KW-1185">Reference proteome</keyword>